<dbReference type="GO" id="GO:0016791">
    <property type="term" value="F:phosphatase activity"/>
    <property type="evidence" value="ECO:0007669"/>
    <property type="project" value="TreeGrafter"/>
</dbReference>
<dbReference type="SUPFAM" id="SSF56300">
    <property type="entry name" value="Metallo-dependent phosphatases"/>
    <property type="match status" value="1"/>
</dbReference>
<dbReference type="RefSeq" id="WP_163896057.1">
    <property type="nucleotide sequence ID" value="NZ_JAAFYS010000004.1"/>
</dbReference>
<dbReference type="InterPro" id="IPR050126">
    <property type="entry name" value="Ap4A_hydrolase"/>
</dbReference>
<organism evidence="2 3">
    <name type="scientific">Pseudoroseicyclus tamaricis</name>
    <dbReference type="NCBI Taxonomy" id="2705421"/>
    <lineage>
        <taxon>Bacteria</taxon>
        <taxon>Pseudomonadati</taxon>
        <taxon>Pseudomonadota</taxon>
        <taxon>Alphaproteobacteria</taxon>
        <taxon>Rhodobacterales</taxon>
        <taxon>Paracoccaceae</taxon>
        <taxon>Pseudoroseicyclus</taxon>
    </lineage>
</organism>
<accession>A0A6B2K4L8</accession>
<keyword evidence="3" id="KW-1185">Reference proteome</keyword>
<feature type="domain" description="Calcineurin-like phosphoesterase" evidence="1">
    <location>
        <begin position="25"/>
        <end position="205"/>
    </location>
</feature>
<dbReference type="PANTHER" id="PTHR42850">
    <property type="entry name" value="METALLOPHOSPHOESTERASE"/>
    <property type="match status" value="1"/>
</dbReference>
<dbReference type="GO" id="GO:0008803">
    <property type="term" value="F:bis(5'-nucleosyl)-tetraphosphatase (symmetrical) activity"/>
    <property type="evidence" value="ECO:0007669"/>
    <property type="project" value="TreeGrafter"/>
</dbReference>
<dbReference type="GO" id="GO:0005737">
    <property type="term" value="C:cytoplasm"/>
    <property type="evidence" value="ECO:0007669"/>
    <property type="project" value="TreeGrafter"/>
</dbReference>
<comment type="caution">
    <text evidence="2">The sequence shown here is derived from an EMBL/GenBank/DDBJ whole genome shotgun (WGS) entry which is preliminary data.</text>
</comment>
<reference evidence="2 3" key="1">
    <citation type="submission" date="2020-02" db="EMBL/GenBank/DDBJ databases">
        <title>Pseudoroseicyclus tamarix, sp. nov., isolated from offshore sediment of a Tamarix chinensis forest.</title>
        <authorList>
            <person name="Gai Y."/>
        </authorList>
    </citation>
    <scope>NUCLEOTIDE SEQUENCE [LARGE SCALE GENOMIC DNA]</scope>
    <source>
        <strain evidence="2 3">CLL3-39</strain>
    </source>
</reference>
<dbReference type="PANTHER" id="PTHR42850:SF4">
    <property type="entry name" value="ZINC-DEPENDENT ENDOPOLYPHOSPHATASE"/>
    <property type="match status" value="1"/>
</dbReference>
<dbReference type="AlphaFoldDB" id="A0A6B2K4L8"/>
<dbReference type="InterPro" id="IPR029052">
    <property type="entry name" value="Metallo-depent_PP-like"/>
</dbReference>
<proteinExistence type="predicted"/>
<dbReference type="Gene3D" id="3.60.21.10">
    <property type="match status" value="1"/>
</dbReference>
<dbReference type="Pfam" id="PF00149">
    <property type="entry name" value="Metallophos"/>
    <property type="match status" value="1"/>
</dbReference>
<evidence type="ECO:0000259" key="1">
    <source>
        <dbReference type="Pfam" id="PF00149"/>
    </source>
</evidence>
<sequence>MKSLLSRFRRSPKPAFTAPLAPEEPLALIGDVHGTAALLDGLLARLKDEAPEHRVIMLGDYVDRGDHAAAVLRRLMALDAVCVMGNHEAMCLDFLDKPARAGERWLRNGGLQTLASFGIGGLGLAPTGEQLEEAADRLSEAMGAEMIAWLRGLPMSHASGNVVAIHAGGDPLTPISEQRSQDCLWGHPRFASEPRSDGMWVAHGHVIVPEPSAAAGRIAVDTGAYATGCLTAALVEEGSVRFLQHRAEKSGPGA</sequence>
<protein>
    <submittedName>
        <fullName evidence="2">Serine/threonine protein phosphatase</fullName>
    </submittedName>
</protein>
<dbReference type="InterPro" id="IPR004843">
    <property type="entry name" value="Calcineurin-like_PHP"/>
</dbReference>
<dbReference type="Proteomes" id="UP000474757">
    <property type="component" value="Unassembled WGS sequence"/>
</dbReference>
<name>A0A6B2K4L8_9RHOB</name>
<dbReference type="EMBL" id="JAAGAB010000004">
    <property type="protein sequence ID" value="NDV02792.1"/>
    <property type="molecule type" value="Genomic_DNA"/>
</dbReference>
<evidence type="ECO:0000313" key="3">
    <source>
        <dbReference type="Proteomes" id="UP000474757"/>
    </source>
</evidence>
<dbReference type="GO" id="GO:0110154">
    <property type="term" value="P:RNA decapping"/>
    <property type="evidence" value="ECO:0007669"/>
    <property type="project" value="TreeGrafter"/>
</dbReference>
<evidence type="ECO:0000313" key="2">
    <source>
        <dbReference type="EMBL" id="NDV02792.1"/>
    </source>
</evidence>
<gene>
    <name evidence="2" type="ORF">GZA08_17655</name>
</gene>